<dbReference type="AlphaFoldDB" id="A0A9P8TL86"/>
<reference evidence="10" key="1">
    <citation type="journal article" date="2021" name="Open Biol.">
        <title>Shared evolutionary footprints suggest mitochondrial oxidative damage underlies multiple complex I losses in fungi.</title>
        <authorList>
            <person name="Schikora-Tamarit M.A."/>
            <person name="Marcet-Houben M."/>
            <person name="Nosek J."/>
            <person name="Gabaldon T."/>
        </authorList>
    </citation>
    <scope>NUCLEOTIDE SEQUENCE</scope>
    <source>
        <strain evidence="10">CBS2887</strain>
    </source>
</reference>
<dbReference type="InterPro" id="IPR019467">
    <property type="entry name" value="Hat1_N"/>
</dbReference>
<proteinExistence type="inferred from homology"/>
<comment type="similarity">
    <text evidence="2">Belongs to the HAT1 family.</text>
</comment>
<dbReference type="SUPFAM" id="SSF55729">
    <property type="entry name" value="Acyl-CoA N-acyltransferases (Nat)"/>
    <property type="match status" value="1"/>
</dbReference>
<dbReference type="InterPro" id="IPR013523">
    <property type="entry name" value="Hist_AcTrfase_HAT1_C"/>
</dbReference>
<dbReference type="GO" id="GO:0004402">
    <property type="term" value="F:histone acetyltransferase activity"/>
    <property type="evidence" value="ECO:0007669"/>
    <property type="project" value="InterPro"/>
</dbReference>
<keyword evidence="11" id="KW-1185">Reference proteome</keyword>
<evidence type="ECO:0000256" key="6">
    <source>
        <dbReference type="ARBA" id="ARBA00023242"/>
    </source>
</evidence>
<dbReference type="GO" id="GO:0042393">
    <property type="term" value="F:histone binding"/>
    <property type="evidence" value="ECO:0007669"/>
    <property type="project" value="InterPro"/>
</dbReference>
<accession>A0A9P8TL86</accession>
<evidence type="ECO:0000259" key="9">
    <source>
        <dbReference type="Pfam" id="PF10394"/>
    </source>
</evidence>
<evidence type="ECO:0000256" key="4">
    <source>
        <dbReference type="ARBA" id="ARBA00021268"/>
    </source>
</evidence>
<gene>
    <name evidence="10" type="ORF">WICPIJ_005307</name>
</gene>
<dbReference type="Gene3D" id="3.40.630.30">
    <property type="match status" value="1"/>
</dbReference>
<evidence type="ECO:0000313" key="10">
    <source>
        <dbReference type="EMBL" id="KAH3683718.1"/>
    </source>
</evidence>
<organism evidence="10 11">
    <name type="scientific">Wickerhamomyces pijperi</name>
    <name type="common">Yeast</name>
    <name type="synonym">Pichia pijperi</name>
    <dbReference type="NCBI Taxonomy" id="599730"/>
    <lineage>
        <taxon>Eukaryota</taxon>
        <taxon>Fungi</taxon>
        <taxon>Dikarya</taxon>
        <taxon>Ascomycota</taxon>
        <taxon>Saccharomycotina</taxon>
        <taxon>Saccharomycetes</taxon>
        <taxon>Phaffomycetales</taxon>
        <taxon>Wickerhamomycetaceae</taxon>
        <taxon>Wickerhamomyces</taxon>
    </lineage>
</organism>
<evidence type="ECO:0000256" key="1">
    <source>
        <dbReference type="ARBA" id="ARBA00004123"/>
    </source>
</evidence>
<keyword evidence="7" id="KW-0012">Acyltransferase</keyword>
<dbReference type="Gene3D" id="3.90.360.10">
    <property type="entry name" value="Histone acetyl transferase 1 (HAT1), N-terminal domain"/>
    <property type="match status" value="1"/>
</dbReference>
<dbReference type="Pfam" id="PF10394">
    <property type="entry name" value="Hat1_N"/>
    <property type="match status" value="1"/>
</dbReference>
<protein>
    <recommendedName>
        <fullName evidence="4">Histone acetyltransferase type B catalytic subunit</fullName>
        <ecNumber evidence="3">2.3.1.48</ecNumber>
    </recommendedName>
</protein>
<comment type="catalytic activity">
    <reaction evidence="8">
        <text>L-lysyl-[protein] + acetyl-CoA = N(6)-acetyl-L-lysyl-[protein] + CoA + H(+)</text>
        <dbReference type="Rhea" id="RHEA:45948"/>
        <dbReference type="Rhea" id="RHEA-COMP:9752"/>
        <dbReference type="Rhea" id="RHEA-COMP:10731"/>
        <dbReference type="ChEBI" id="CHEBI:15378"/>
        <dbReference type="ChEBI" id="CHEBI:29969"/>
        <dbReference type="ChEBI" id="CHEBI:57287"/>
        <dbReference type="ChEBI" id="CHEBI:57288"/>
        <dbReference type="ChEBI" id="CHEBI:61930"/>
        <dbReference type="EC" id="2.3.1.48"/>
    </reaction>
</comment>
<dbReference type="EC" id="2.3.1.48" evidence="3"/>
<dbReference type="GO" id="GO:0000781">
    <property type="term" value="C:chromosome, telomeric region"/>
    <property type="evidence" value="ECO:0007669"/>
    <property type="project" value="GOC"/>
</dbReference>
<comment type="caution">
    <text evidence="10">The sequence shown here is derived from an EMBL/GenBank/DDBJ whole genome shotgun (WGS) entry which is preliminary data.</text>
</comment>
<dbReference type="PANTHER" id="PTHR12046">
    <property type="entry name" value="HISTONE ACETYLTRANSFERASE TYPE B CATALYTIC SUBUNIT"/>
    <property type="match status" value="1"/>
</dbReference>
<keyword evidence="5" id="KW-0808">Transferase</keyword>
<dbReference type="InterPro" id="IPR016181">
    <property type="entry name" value="Acyl_CoA_acyltransferase"/>
</dbReference>
<evidence type="ECO:0000256" key="2">
    <source>
        <dbReference type="ARBA" id="ARBA00010543"/>
    </source>
</evidence>
<feature type="domain" description="Histone acetyl transferase HAT1 N-terminal" evidence="9">
    <location>
        <begin position="8"/>
        <end position="159"/>
    </location>
</feature>
<evidence type="ECO:0000256" key="3">
    <source>
        <dbReference type="ARBA" id="ARBA00013184"/>
    </source>
</evidence>
<reference evidence="10" key="2">
    <citation type="submission" date="2021-01" db="EMBL/GenBank/DDBJ databases">
        <authorList>
            <person name="Schikora-Tamarit M.A."/>
        </authorList>
    </citation>
    <scope>NUCLEOTIDE SEQUENCE</scope>
    <source>
        <strain evidence="10">CBS2887</strain>
    </source>
</reference>
<dbReference type="Pfam" id="PF21184">
    <property type="entry name" value="HAT1_C_fung"/>
    <property type="match status" value="1"/>
</dbReference>
<evidence type="ECO:0000313" key="11">
    <source>
        <dbReference type="Proteomes" id="UP000774326"/>
    </source>
</evidence>
<comment type="subcellular location">
    <subcellularLocation>
        <location evidence="1">Nucleus</location>
    </subcellularLocation>
</comment>
<dbReference type="Gene3D" id="1.10.10.390">
    <property type="match status" value="1"/>
</dbReference>
<sequence>MAYNPEAWTKSSNELVISLCDSESKSSFKPLMTYPIFGEAEQIFGYKDLKIDLAFDAITFKPFVKVKYAEKLNDEVEDVQEKLLEFLPENDTVVDDEIKWVDSFSAEQENLPNYDGIFEKIDEYTSKKEDFVVYKTNFRNEYAVKLLKRLQIFVLFFIEAGSYIDTSDLKWELFLVVKKSDNKIIGFTTTYTYFKFDNAKDFDSNTEIATRNKISQFIILPIYQNGNHGSHLYQAIVNHWLRDPLVKEITVEDPNEKFDDLRYRQDFKRLFNEGFVSKLPENVKSINRDWFVENASNHKIEINQFKKLIEIAYVFLKNTKAARLLIKKRLYEKNKDGLDDLDAAIKKDKLQTAYDNYHLEYSNLIKGLRLKDNFEDEPVAKKQKV</sequence>
<keyword evidence="6" id="KW-0539">Nucleus</keyword>
<dbReference type="OrthoDB" id="10253098at2759"/>
<dbReference type="GO" id="GO:0005634">
    <property type="term" value="C:nucleus"/>
    <property type="evidence" value="ECO:0007669"/>
    <property type="project" value="UniProtKB-SubCell"/>
</dbReference>
<evidence type="ECO:0000256" key="7">
    <source>
        <dbReference type="ARBA" id="ARBA00023315"/>
    </source>
</evidence>
<dbReference type="EMBL" id="JAEUBG010002982">
    <property type="protein sequence ID" value="KAH3683718.1"/>
    <property type="molecule type" value="Genomic_DNA"/>
</dbReference>
<evidence type="ECO:0000256" key="5">
    <source>
        <dbReference type="ARBA" id="ARBA00022679"/>
    </source>
</evidence>
<name>A0A9P8TL86_WICPI</name>
<dbReference type="Proteomes" id="UP000774326">
    <property type="component" value="Unassembled WGS sequence"/>
</dbReference>
<dbReference type="GO" id="GO:0031509">
    <property type="term" value="P:subtelomeric heterochromatin formation"/>
    <property type="evidence" value="ECO:0007669"/>
    <property type="project" value="InterPro"/>
</dbReference>
<dbReference type="InterPro" id="IPR037113">
    <property type="entry name" value="Hat1_N_sf"/>
</dbReference>
<evidence type="ECO:0000256" key="8">
    <source>
        <dbReference type="ARBA" id="ARBA00048017"/>
    </source>
</evidence>
<dbReference type="InterPro" id="IPR017380">
    <property type="entry name" value="Hist_AcTrfase_B-typ_cat-su"/>
</dbReference>